<evidence type="ECO:0000313" key="2">
    <source>
        <dbReference type="Proteomes" id="UP000077271"/>
    </source>
</evidence>
<evidence type="ECO:0000313" key="1">
    <source>
        <dbReference type="EMBL" id="OAH53894.1"/>
    </source>
</evidence>
<dbReference type="AlphaFoldDB" id="A0A177KL85"/>
<sequence length="81" mass="9020">MLVQNKGNAVRHIGAALFPGLTRLSPGDAEAFLQASKYPQNQHLIRSKEIEVVEEAQPKKQRKVQDVRADEVKDALVSKEV</sequence>
<gene>
    <name evidence="1" type="ORF">AWH48_11540</name>
</gene>
<reference evidence="1 2" key="1">
    <citation type="submission" date="2016-01" db="EMBL/GenBank/DDBJ databases">
        <title>Investigation of taxonomic status of Bacillus aminovorans.</title>
        <authorList>
            <person name="Verma A."/>
            <person name="Pal Y."/>
            <person name="Krishnamurthi S."/>
        </authorList>
    </citation>
    <scope>NUCLEOTIDE SEQUENCE [LARGE SCALE GENOMIC DNA]</scope>
    <source>
        <strain evidence="1 2">DSM 4337</strain>
    </source>
</reference>
<dbReference type="RefSeq" id="WP_063975395.1">
    <property type="nucleotide sequence ID" value="NZ_LQWZ01000035.1"/>
</dbReference>
<comment type="caution">
    <text evidence="1">The sequence shown here is derived from an EMBL/GenBank/DDBJ whole genome shotgun (WGS) entry which is preliminary data.</text>
</comment>
<name>A0A177KL85_9BACI</name>
<protein>
    <submittedName>
        <fullName evidence="1">Uncharacterized protein</fullName>
    </submittedName>
</protein>
<proteinExistence type="predicted"/>
<dbReference type="Proteomes" id="UP000077271">
    <property type="component" value="Unassembled WGS sequence"/>
</dbReference>
<dbReference type="OrthoDB" id="2928951at2"/>
<dbReference type="EMBL" id="LQWZ01000035">
    <property type="protein sequence ID" value="OAH53894.1"/>
    <property type="molecule type" value="Genomic_DNA"/>
</dbReference>
<organism evidence="1 2">
    <name type="scientific">Domibacillus aminovorans</name>
    <dbReference type="NCBI Taxonomy" id="29332"/>
    <lineage>
        <taxon>Bacteria</taxon>
        <taxon>Bacillati</taxon>
        <taxon>Bacillota</taxon>
        <taxon>Bacilli</taxon>
        <taxon>Bacillales</taxon>
        <taxon>Bacillaceae</taxon>
        <taxon>Domibacillus</taxon>
    </lineage>
</organism>
<accession>A0A177KL85</accession>